<dbReference type="InterPro" id="IPR036388">
    <property type="entry name" value="WH-like_DNA-bd_sf"/>
</dbReference>
<dbReference type="OrthoDB" id="3237509at2"/>
<proteinExistence type="predicted"/>
<dbReference type="PRINTS" id="PR00598">
    <property type="entry name" value="HTHMARR"/>
</dbReference>
<evidence type="ECO:0000313" key="3">
    <source>
        <dbReference type="Proteomes" id="UP000295075"/>
    </source>
</evidence>
<dbReference type="InterPro" id="IPR000835">
    <property type="entry name" value="HTH_MarR-typ"/>
</dbReference>
<dbReference type="RefSeq" id="WP_132404603.1">
    <property type="nucleotide sequence ID" value="NZ_SMKA01000024.1"/>
</dbReference>
<dbReference type="InterPro" id="IPR036390">
    <property type="entry name" value="WH_DNA-bd_sf"/>
</dbReference>
<dbReference type="PANTHER" id="PTHR33164">
    <property type="entry name" value="TRANSCRIPTIONAL REGULATOR, MARR FAMILY"/>
    <property type="match status" value="1"/>
</dbReference>
<evidence type="ECO:0000259" key="1">
    <source>
        <dbReference type="PROSITE" id="PS50995"/>
    </source>
</evidence>
<dbReference type="InterPro" id="IPR039422">
    <property type="entry name" value="MarR/SlyA-like"/>
</dbReference>
<keyword evidence="3" id="KW-1185">Reference proteome</keyword>
<sequence length="164" mass="18015">MQKDSVDRMIDAWAGTQPDLDVSPLEVAGRLLLCAHHLQQSLTEALQPLGLTFPDFDVLNTLRRRADPTGTNPTDLAESALITTGAMTTRLHRLEQAGLIRRVPDPADGRAVRVNLTPRGRALAKRALTKVLAADEAFLNPLTPTQRQTTATTLRHLLLPFEPE</sequence>
<evidence type="ECO:0000313" key="2">
    <source>
        <dbReference type="EMBL" id="TDC32282.1"/>
    </source>
</evidence>
<dbReference type="PROSITE" id="PS50995">
    <property type="entry name" value="HTH_MARR_2"/>
    <property type="match status" value="1"/>
</dbReference>
<gene>
    <name evidence="2" type="ORF">E1261_08725</name>
</gene>
<dbReference type="GO" id="GO:0006950">
    <property type="term" value="P:response to stress"/>
    <property type="evidence" value="ECO:0007669"/>
    <property type="project" value="TreeGrafter"/>
</dbReference>
<dbReference type="PANTHER" id="PTHR33164:SF104">
    <property type="entry name" value="TRANSCRIPTIONAL REGULATORY PROTEIN"/>
    <property type="match status" value="1"/>
</dbReference>
<protein>
    <submittedName>
        <fullName evidence="2">MarR family transcriptional regulator</fullName>
    </submittedName>
</protein>
<comment type="caution">
    <text evidence="2">The sequence shown here is derived from an EMBL/GenBank/DDBJ whole genome shotgun (WGS) entry which is preliminary data.</text>
</comment>
<dbReference type="Pfam" id="PF12802">
    <property type="entry name" value="MarR_2"/>
    <property type="match status" value="1"/>
</dbReference>
<dbReference type="GO" id="GO:0003700">
    <property type="term" value="F:DNA-binding transcription factor activity"/>
    <property type="evidence" value="ECO:0007669"/>
    <property type="project" value="InterPro"/>
</dbReference>
<dbReference type="SUPFAM" id="SSF46785">
    <property type="entry name" value="Winged helix' DNA-binding domain"/>
    <property type="match status" value="1"/>
</dbReference>
<dbReference type="SMART" id="SM00347">
    <property type="entry name" value="HTH_MARR"/>
    <property type="match status" value="1"/>
</dbReference>
<name>A0A4R4QB48_9ACTN</name>
<dbReference type="Proteomes" id="UP000295075">
    <property type="component" value="Unassembled WGS sequence"/>
</dbReference>
<accession>A0A4R4QB48</accession>
<reference evidence="2 3" key="1">
    <citation type="submission" date="2019-03" db="EMBL/GenBank/DDBJ databases">
        <title>Draft genome sequences of novel Actinobacteria.</title>
        <authorList>
            <person name="Sahin N."/>
            <person name="Ay H."/>
            <person name="Saygin H."/>
        </authorList>
    </citation>
    <scope>NUCLEOTIDE SEQUENCE [LARGE SCALE GENOMIC DNA]</scope>
    <source>
        <strain evidence="2 3">JCM 30547</strain>
    </source>
</reference>
<organism evidence="2 3">
    <name type="scientific">Kribbella albertanoniae</name>
    <dbReference type="NCBI Taxonomy" id="1266829"/>
    <lineage>
        <taxon>Bacteria</taxon>
        <taxon>Bacillati</taxon>
        <taxon>Actinomycetota</taxon>
        <taxon>Actinomycetes</taxon>
        <taxon>Propionibacteriales</taxon>
        <taxon>Kribbellaceae</taxon>
        <taxon>Kribbella</taxon>
    </lineage>
</organism>
<dbReference type="Gene3D" id="1.10.10.10">
    <property type="entry name" value="Winged helix-like DNA-binding domain superfamily/Winged helix DNA-binding domain"/>
    <property type="match status" value="1"/>
</dbReference>
<dbReference type="EMBL" id="SMKA01000024">
    <property type="protein sequence ID" value="TDC32282.1"/>
    <property type="molecule type" value="Genomic_DNA"/>
</dbReference>
<dbReference type="AlphaFoldDB" id="A0A4R4QB48"/>
<feature type="domain" description="HTH marR-type" evidence="1">
    <location>
        <begin position="24"/>
        <end position="163"/>
    </location>
</feature>